<sequence length="70" mass="8313">MKDTTRHVAESLFSRTMPEGSNAAKLQEIRARQIRRMRELRPVERQRRLEKRMRTANALFAPKERPHGDV</sequence>
<evidence type="ECO:0000313" key="1">
    <source>
        <dbReference type="EMBL" id="APG93915.1"/>
    </source>
</evidence>
<dbReference type="EMBL" id="CP013110">
    <property type="protein sequence ID" value="APG93915.1"/>
    <property type="molecule type" value="Genomic_DNA"/>
</dbReference>
<geneLocation type="plasmid" evidence="1 2">
    <name>C</name>
</geneLocation>
<dbReference type="Proteomes" id="UP000182306">
    <property type="component" value="Plasmid C"/>
</dbReference>
<gene>
    <name evidence="1" type="ORF">SAMCFNEI73_pC0191</name>
</gene>
<dbReference type="AlphaFoldDB" id="A0A1L3LUZ7"/>
<reference evidence="1 2" key="1">
    <citation type="submission" date="2015-10" db="EMBL/GenBank/DDBJ databases">
        <title>Genomic differences between typical nodule nitrogen-fixing rhizobial strains and those coming from bean seeds.</title>
        <authorList>
            <person name="Peralta H."/>
            <person name="Aguilar-Vera A."/>
            <person name="Diaz R."/>
            <person name="Mora Y."/>
            <person name="Martinez-Batallar G."/>
            <person name="Salazar E."/>
            <person name="Vargas-Lagunas C."/>
            <person name="Encarnacion S."/>
            <person name="Girard L."/>
            <person name="Mora J."/>
        </authorList>
    </citation>
    <scope>NUCLEOTIDE SEQUENCE [LARGE SCALE GENOMIC DNA]</scope>
    <source>
        <strain evidence="1 2">CFNEI 73</strain>
        <plasmid evidence="1 2">C</plasmid>
    </source>
</reference>
<name>A0A1L3LUZ7_9HYPH</name>
<keyword evidence="2" id="KW-1185">Reference proteome</keyword>
<protein>
    <submittedName>
        <fullName evidence="1">Uncharacterized protein</fullName>
    </submittedName>
</protein>
<keyword evidence="1" id="KW-0614">Plasmid</keyword>
<dbReference type="KEGG" id="same:SAMCFNEI73_pC0191"/>
<proteinExistence type="predicted"/>
<organism evidence="1 2">
    <name type="scientific">Sinorhizobium americanum</name>
    <dbReference type="NCBI Taxonomy" id="194963"/>
    <lineage>
        <taxon>Bacteria</taxon>
        <taxon>Pseudomonadati</taxon>
        <taxon>Pseudomonadota</taxon>
        <taxon>Alphaproteobacteria</taxon>
        <taxon>Hyphomicrobiales</taxon>
        <taxon>Rhizobiaceae</taxon>
        <taxon>Sinorhizobium/Ensifer group</taxon>
        <taxon>Sinorhizobium</taxon>
    </lineage>
</organism>
<dbReference type="OrthoDB" id="8390866at2"/>
<accession>A0A1L3LUZ7</accession>
<dbReference type="RefSeq" id="WP_064254107.1">
    <property type="nucleotide sequence ID" value="NZ_CP013110.1"/>
</dbReference>
<evidence type="ECO:0000313" key="2">
    <source>
        <dbReference type="Proteomes" id="UP000182306"/>
    </source>
</evidence>